<dbReference type="Proteomes" id="UP000299211">
    <property type="component" value="Unassembled WGS sequence"/>
</dbReference>
<gene>
    <name evidence="1" type="ORF">SAV31267_014870</name>
</gene>
<reference evidence="1 2" key="1">
    <citation type="submission" date="2019-04" db="EMBL/GenBank/DDBJ databases">
        <title>Draft genome sequences of Streptomyces avermitilis ATCC 31267.</title>
        <authorList>
            <person name="Komaki H."/>
            <person name="Tamura T."/>
            <person name="Hosoyama A."/>
        </authorList>
    </citation>
    <scope>NUCLEOTIDE SEQUENCE [LARGE SCALE GENOMIC DNA]</scope>
    <source>
        <strain evidence="1 2">ATCC 31267</strain>
    </source>
</reference>
<dbReference type="AlphaFoldDB" id="A0A4D4MIV5"/>
<dbReference type="NCBIfam" id="TIGR01409">
    <property type="entry name" value="TAT_signal_seq"/>
    <property type="match status" value="1"/>
</dbReference>
<dbReference type="EMBL" id="BJHY01000001">
    <property type="protein sequence ID" value="GDY72002.1"/>
    <property type="molecule type" value="Genomic_DNA"/>
</dbReference>
<dbReference type="Pfam" id="PF21833">
    <property type="entry name" value="DUF6893"/>
    <property type="match status" value="1"/>
</dbReference>
<dbReference type="InterPro" id="IPR054188">
    <property type="entry name" value="DUF6893"/>
</dbReference>
<evidence type="ECO:0000313" key="1">
    <source>
        <dbReference type="EMBL" id="GDY72002.1"/>
    </source>
</evidence>
<organism evidence="1 2">
    <name type="scientific">Streptomyces avermitilis</name>
    <dbReference type="NCBI Taxonomy" id="33903"/>
    <lineage>
        <taxon>Bacteria</taxon>
        <taxon>Bacillati</taxon>
        <taxon>Actinomycetota</taxon>
        <taxon>Actinomycetes</taxon>
        <taxon>Kitasatosporales</taxon>
        <taxon>Streptomycetaceae</taxon>
        <taxon>Streptomyces</taxon>
    </lineage>
</organism>
<accession>A0A4D4MIV5</accession>
<comment type="caution">
    <text evidence="1">The sequence shown here is derived from an EMBL/GenBank/DDBJ whole genome shotgun (WGS) entry which is preliminary data.</text>
</comment>
<sequence>MRRDAMKKTIICGVAGAVLAALVRLALPDVRRYWRIRRM</sequence>
<dbReference type="InterPro" id="IPR019546">
    <property type="entry name" value="TAT_signal_bac_arc"/>
</dbReference>
<name>A0A4D4MIV5_STRAX</name>
<protein>
    <submittedName>
        <fullName evidence="1">Uncharacterized protein</fullName>
    </submittedName>
</protein>
<evidence type="ECO:0000313" key="2">
    <source>
        <dbReference type="Proteomes" id="UP000299211"/>
    </source>
</evidence>
<proteinExistence type="predicted"/>